<dbReference type="CDD" id="cd03135">
    <property type="entry name" value="GATase1_DJ-1"/>
    <property type="match status" value="1"/>
</dbReference>
<protein>
    <recommendedName>
        <fullName evidence="1">DJ-1/PfpI domain-containing protein</fullName>
    </recommendedName>
</protein>
<dbReference type="InterPro" id="IPR050325">
    <property type="entry name" value="Prot/Nucl_acid_deglycase"/>
</dbReference>
<organism evidence="2 3">
    <name type="scientific">Candidatus Portnoybacteria bacterium CG11_big_fil_rev_8_21_14_0_20_40_15</name>
    <dbReference type="NCBI Taxonomy" id="1974817"/>
    <lineage>
        <taxon>Bacteria</taxon>
        <taxon>Candidatus Portnoyibacteriota</taxon>
    </lineage>
</organism>
<dbReference type="SUPFAM" id="SSF52317">
    <property type="entry name" value="Class I glutamine amidotransferase-like"/>
    <property type="match status" value="1"/>
</dbReference>
<dbReference type="EMBL" id="PCVO01000015">
    <property type="protein sequence ID" value="PIQ75489.1"/>
    <property type="molecule type" value="Genomic_DNA"/>
</dbReference>
<proteinExistence type="predicted"/>
<sequence length="191" mass="20668">MEDNLKKILMAIAFRDFRDEEYFVAKEIFKKAGIGVITASSQKGTAIGSQGGDTNVELSLQDINVADFDAIVFIGGQGAAKHIDDSQFHRVAQEAIKQNKILAAICIAPAILAKAGVLRGKKATVWSSAFDKSAVKILQENGAIYQSELVVQDGNIVTANGPPAVKDFGKAILLNLDRIKLASRIKVWQKR</sequence>
<dbReference type="PANTHER" id="PTHR48094:SF12">
    <property type="entry name" value="PARKINSON DISEASE PROTEIN 7 HOMOLOG"/>
    <property type="match status" value="1"/>
</dbReference>
<dbReference type="InterPro" id="IPR002818">
    <property type="entry name" value="DJ-1/PfpI"/>
</dbReference>
<evidence type="ECO:0000313" key="3">
    <source>
        <dbReference type="Proteomes" id="UP000229317"/>
    </source>
</evidence>
<dbReference type="PANTHER" id="PTHR48094">
    <property type="entry name" value="PROTEIN/NUCLEIC ACID DEGLYCASE DJ-1-RELATED"/>
    <property type="match status" value="1"/>
</dbReference>
<gene>
    <name evidence="2" type="ORF">COV84_00980</name>
</gene>
<dbReference type="Proteomes" id="UP000229317">
    <property type="component" value="Unassembled WGS sequence"/>
</dbReference>
<accession>A0A2H0KTK5</accession>
<comment type="caution">
    <text evidence="2">The sequence shown here is derived from an EMBL/GenBank/DDBJ whole genome shotgun (WGS) entry which is preliminary data.</text>
</comment>
<dbReference type="Gene3D" id="3.40.50.880">
    <property type="match status" value="1"/>
</dbReference>
<dbReference type="Pfam" id="PF01965">
    <property type="entry name" value="DJ-1_PfpI"/>
    <property type="match status" value="1"/>
</dbReference>
<name>A0A2H0KTK5_9BACT</name>
<dbReference type="AlphaFoldDB" id="A0A2H0KTK5"/>
<feature type="domain" description="DJ-1/PfpI" evidence="1">
    <location>
        <begin position="6"/>
        <end position="173"/>
    </location>
</feature>
<evidence type="ECO:0000313" key="2">
    <source>
        <dbReference type="EMBL" id="PIQ75489.1"/>
    </source>
</evidence>
<dbReference type="InterPro" id="IPR029062">
    <property type="entry name" value="Class_I_gatase-like"/>
</dbReference>
<reference evidence="2 3" key="1">
    <citation type="submission" date="2017-09" db="EMBL/GenBank/DDBJ databases">
        <title>Depth-based differentiation of microbial function through sediment-hosted aquifers and enrichment of novel symbionts in the deep terrestrial subsurface.</title>
        <authorList>
            <person name="Probst A.J."/>
            <person name="Ladd B."/>
            <person name="Jarett J.K."/>
            <person name="Geller-Mcgrath D.E."/>
            <person name="Sieber C.M."/>
            <person name="Emerson J.B."/>
            <person name="Anantharaman K."/>
            <person name="Thomas B.C."/>
            <person name="Malmstrom R."/>
            <person name="Stieglmeier M."/>
            <person name="Klingl A."/>
            <person name="Woyke T."/>
            <person name="Ryan C.M."/>
            <person name="Banfield J.F."/>
        </authorList>
    </citation>
    <scope>NUCLEOTIDE SEQUENCE [LARGE SCALE GENOMIC DNA]</scope>
    <source>
        <strain evidence="2">CG11_big_fil_rev_8_21_14_0_20_40_15</strain>
    </source>
</reference>
<dbReference type="GO" id="GO:0005737">
    <property type="term" value="C:cytoplasm"/>
    <property type="evidence" value="ECO:0007669"/>
    <property type="project" value="TreeGrafter"/>
</dbReference>
<evidence type="ECO:0000259" key="1">
    <source>
        <dbReference type="Pfam" id="PF01965"/>
    </source>
</evidence>